<name>A0A2V2ULX4_TRYCR</name>
<protein>
    <submittedName>
        <fullName evidence="2">Uncharacterized protein</fullName>
    </submittedName>
</protein>
<reference evidence="2 3" key="1">
    <citation type="journal article" date="2018" name="Microb. Genom.">
        <title>Expanding an expanded genome: long-read sequencing of Trypanosoma cruzi.</title>
        <authorList>
            <person name="Berna L."/>
            <person name="Rodriguez M."/>
            <person name="Chiribao M.L."/>
            <person name="Parodi-Talice A."/>
            <person name="Pita S."/>
            <person name="Rijo G."/>
            <person name="Alvarez-Valin F."/>
            <person name="Robello C."/>
        </authorList>
    </citation>
    <scope>NUCLEOTIDE SEQUENCE [LARGE SCALE GENOMIC DNA]</scope>
    <source>
        <strain evidence="2 3">Dm28c</strain>
    </source>
</reference>
<dbReference type="VEuPathDB" id="TriTrypDB:TcBrA4_0100890"/>
<evidence type="ECO:0000256" key="1">
    <source>
        <dbReference type="SAM" id="Coils"/>
    </source>
</evidence>
<dbReference type="VEuPathDB" id="TriTrypDB:TcG_08396"/>
<dbReference type="AlphaFoldDB" id="A0A2V2ULX4"/>
<dbReference type="VEuPathDB" id="TriTrypDB:C4B63_184g7"/>
<dbReference type="VEuPathDB" id="TriTrypDB:Tc_MARK_9705"/>
<evidence type="ECO:0000313" key="3">
    <source>
        <dbReference type="Proteomes" id="UP000246121"/>
    </source>
</evidence>
<dbReference type="VEuPathDB" id="TriTrypDB:TcYC6_0075910"/>
<comment type="caution">
    <text evidence="2">The sequence shown here is derived from an EMBL/GenBank/DDBJ whole genome shotgun (WGS) entry which is preliminary data.</text>
</comment>
<dbReference type="OrthoDB" id="262426at2759"/>
<gene>
    <name evidence="2" type="ORF">C4B63_184g7</name>
</gene>
<sequence length="175" mass="19727">MRERGKNEWGEMVLPGVYMLRGSTTSSRGRTFDLDASKLQLELILNEIEVMERHMKKLKESNNEIKEYLKNRGDSIMESTNTISTSGAVAAVSDTEDINDVLAEALVENETIISRKEMELNELKQLIQSNRCACSYHSIEENNEGHSVPDDTSRNNVATEVEGVIDEMSNTHFSL</sequence>
<evidence type="ECO:0000313" key="2">
    <source>
        <dbReference type="EMBL" id="PWU85071.1"/>
    </source>
</evidence>
<dbReference type="EMBL" id="PRFA01000184">
    <property type="protein sequence ID" value="PWU85071.1"/>
    <property type="molecule type" value="Genomic_DNA"/>
</dbReference>
<dbReference type="VEuPathDB" id="TriTrypDB:TcCLB.511625.60"/>
<keyword evidence="1" id="KW-0175">Coiled coil</keyword>
<dbReference type="VEuPathDB" id="TriTrypDB:C3747_136g51"/>
<dbReference type="VEuPathDB" id="TriTrypDB:TcCL_ESM05162"/>
<organism evidence="2 3">
    <name type="scientific">Trypanosoma cruzi</name>
    <dbReference type="NCBI Taxonomy" id="5693"/>
    <lineage>
        <taxon>Eukaryota</taxon>
        <taxon>Discoba</taxon>
        <taxon>Euglenozoa</taxon>
        <taxon>Kinetoplastea</taxon>
        <taxon>Metakinetoplastina</taxon>
        <taxon>Trypanosomatida</taxon>
        <taxon>Trypanosomatidae</taxon>
        <taxon>Trypanosoma</taxon>
        <taxon>Schizotrypanum</taxon>
    </lineage>
</organism>
<feature type="coiled-coil region" evidence="1">
    <location>
        <begin position="41"/>
        <end position="71"/>
    </location>
</feature>
<dbReference type="VEuPathDB" id="TriTrypDB:TCDM_13929"/>
<dbReference type="VEuPathDB" id="TriTrypDB:TcCLB.504741.10"/>
<proteinExistence type="predicted"/>
<dbReference type="VEuPathDB" id="TriTrypDB:BCY84_03300"/>
<dbReference type="Proteomes" id="UP000246121">
    <property type="component" value="Unassembled WGS sequence"/>
</dbReference>
<accession>A0A2V2ULX4</accession>